<dbReference type="Pfam" id="PF06458">
    <property type="entry name" value="MucBP"/>
    <property type="match status" value="1"/>
</dbReference>
<reference evidence="8" key="1">
    <citation type="journal article" date="2014" name="Genome Announc.">
        <title>Draft genome sequence of Weissella oryzae SG25T, isolated from fermented rice grains.</title>
        <authorList>
            <person name="Tanizawa Y."/>
            <person name="Fujisawa T."/>
            <person name="Mochizuki T."/>
            <person name="Kaminuma E."/>
            <person name="Suzuki Y."/>
            <person name="Nakamura Y."/>
            <person name="Tohno M."/>
        </authorList>
    </citation>
    <scope>NUCLEOTIDE SEQUENCE [LARGE SCALE GENOMIC DNA]</scope>
    <source>
        <strain evidence="8">DSM 25784 / JCM 18191 / LMG 30913 / SG25</strain>
    </source>
</reference>
<dbReference type="Pfam" id="PF17966">
    <property type="entry name" value="Muc_B2"/>
    <property type="match status" value="1"/>
</dbReference>
<sequence length="611" mass="66254">MRVNYGKYLILASLVFGVTGGANLFVTSEVADATIIKNLNSHSRIVTINGNDFSRFFTANHNATISGNMVTLTNDSVGQIGNTLLNTKIDMSQSFTLNGKINLGNKGGGYGGGDGIGFVFQPGDTNVIGLGGNSMGIGGVKGAFGFKLDTYYNSDSDKYYSPDPTQFSDFSAFGAFVDGTSGVAKTLSDGAQKIDSPNNNQFKNITVSYDGDTKVMTINYDGKVWSRSVAQYIDGNTSMSFGLASSTGLFHNLQQFQLTDFSYTVAQGSVITHYIDTLGNNIAEDTIQSGDLQSKWTTTPKQIPGFTLKKVEGNTSGQYTANDQNVTYIYSKNQSNININYIDDSTNKILLTDNIGGNIGDKSSYKTADKIKKYLDKGYALVSDSVPSENLIFTSANQNFDVHLKHKTTIVNPSKPGKPGKPINPTDVSGPKWGIETSKAALTKNITETIHYIYENGKQAFHDVFDEITFEHEFVIDNVTGQKISDHGWKSNINYFSKKVSPVIAGYTPSKSVVGRVDNITENSDSVYEKIVYSKNIIGPITPNKPILPESNTTSFANPNNSSLEKLTTGTDKEKSLPKTDSKLTSSLSILGVLMVGYALFVGIYSKFKKN</sequence>
<proteinExistence type="predicted"/>
<feature type="region of interest" description="Disordered" evidence="2">
    <location>
        <begin position="549"/>
        <end position="580"/>
    </location>
</feature>
<feature type="domain" description="MucBP" evidence="4">
    <location>
        <begin position="270"/>
        <end position="330"/>
    </location>
</feature>
<keyword evidence="3" id="KW-0812">Transmembrane</keyword>
<keyword evidence="1" id="KW-0677">Repeat</keyword>
<evidence type="ECO:0000259" key="6">
    <source>
        <dbReference type="Pfam" id="PF17966"/>
    </source>
</evidence>
<evidence type="ECO:0000259" key="4">
    <source>
        <dbReference type="Pfam" id="PF06458"/>
    </source>
</evidence>
<name>A0A069CUC3_WEIOS</name>
<keyword evidence="8" id="KW-1185">Reference proteome</keyword>
<dbReference type="Pfam" id="PF17965">
    <property type="entry name" value="MucBP_2"/>
    <property type="match status" value="1"/>
</dbReference>
<dbReference type="Proteomes" id="UP000030643">
    <property type="component" value="Unassembled WGS sequence"/>
</dbReference>
<dbReference type="Gene3D" id="3.10.20.320">
    <property type="entry name" value="Putative peptidoglycan bound protein (lpxtg motif)"/>
    <property type="match status" value="1"/>
</dbReference>
<evidence type="ECO:0000256" key="1">
    <source>
        <dbReference type="ARBA" id="ARBA00022737"/>
    </source>
</evidence>
<dbReference type="InterPro" id="IPR009459">
    <property type="entry name" value="MucBP_dom"/>
</dbReference>
<gene>
    <name evidence="7" type="ORF">WOSG25_050650</name>
</gene>
<feature type="compositionally biased region" description="Polar residues" evidence="2">
    <location>
        <begin position="550"/>
        <end position="570"/>
    </location>
</feature>
<evidence type="ECO:0000313" key="8">
    <source>
        <dbReference type="Proteomes" id="UP000030643"/>
    </source>
</evidence>
<dbReference type="InterPro" id="IPR041558">
    <property type="entry name" value="MucBP_2"/>
</dbReference>
<dbReference type="EMBL" id="DF820488">
    <property type="protein sequence ID" value="GAK30793.1"/>
    <property type="molecule type" value="Genomic_DNA"/>
</dbReference>
<dbReference type="OrthoDB" id="2149791at2"/>
<feature type="domain" description="Mucin binding" evidence="5">
    <location>
        <begin position="336"/>
        <end position="406"/>
    </location>
</feature>
<organism evidence="7 8">
    <name type="scientific">Weissella oryzae (strain DSM 25784 / JCM 18191 / LMG 30913 / SG25)</name>
    <dbReference type="NCBI Taxonomy" id="1329250"/>
    <lineage>
        <taxon>Bacteria</taxon>
        <taxon>Bacillati</taxon>
        <taxon>Bacillota</taxon>
        <taxon>Bacilli</taxon>
        <taxon>Lactobacillales</taxon>
        <taxon>Lactobacillaceae</taxon>
        <taxon>Weissella</taxon>
    </lineage>
</organism>
<dbReference type="RefSeq" id="WP_052348535.1">
    <property type="nucleotide sequence ID" value="NZ_DF820488.1"/>
</dbReference>
<feature type="transmembrane region" description="Helical" evidence="3">
    <location>
        <begin position="584"/>
        <end position="605"/>
    </location>
</feature>
<dbReference type="Pfam" id="PF18483">
    <property type="entry name" value="Lectin_L-type_dom"/>
    <property type="match status" value="1"/>
</dbReference>
<evidence type="ECO:0000313" key="7">
    <source>
        <dbReference type="EMBL" id="GAK30793.1"/>
    </source>
</evidence>
<dbReference type="Gene3D" id="3.10.20.470">
    <property type="match status" value="1"/>
</dbReference>
<dbReference type="Gene3D" id="2.60.120.200">
    <property type="match status" value="1"/>
</dbReference>
<dbReference type="AlphaFoldDB" id="A0A069CUC3"/>
<dbReference type="SUPFAM" id="SSF49899">
    <property type="entry name" value="Concanavalin A-like lectins/glucanases"/>
    <property type="match status" value="1"/>
</dbReference>
<feature type="compositionally biased region" description="Basic and acidic residues" evidence="2">
    <location>
        <begin position="571"/>
        <end position="580"/>
    </location>
</feature>
<dbReference type="InterPro" id="IPR041495">
    <property type="entry name" value="Mub_B2"/>
</dbReference>
<protein>
    <recommendedName>
        <fullName evidence="9">MucBP domain-containing protein</fullName>
    </recommendedName>
</protein>
<evidence type="ECO:0000256" key="2">
    <source>
        <dbReference type="SAM" id="MobiDB-lite"/>
    </source>
</evidence>
<accession>A0A069CUC3</accession>
<dbReference type="InterPro" id="IPR013320">
    <property type="entry name" value="ConA-like_dom_sf"/>
</dbReference>
<dbReference type="STRING" id="1329250.WOSG25_050650"/>
<feature type="domain" description="Mub B2-like" evidence="6">
    <location>
        <begin position="438"/>
        <end position="536"/>
    </location>
</feature>
<evidence type="ECO:0000259" key="5">
    <source>
        <dbReference type="Pfam" id="PF17965"/>
    </source>
</evidence>
<evidence type="ECO:0008006" key="9">
    <source>
        <dbReference type="Google" id="ProtNLM"/>
    </source>
</evidence>
<dbReference type="Gene3D" id="2.60.40.4300">
    <property type="match status" value="1"/>
</dbReference>
<dbReference type="eggNOG" id="COG4932">
    <property type="taxonomic scope" value="Bacteria"/>
</dbReference>
<evidence type="ECO:0000256" key="3">
    <source>
        <dbReference type="SAM" id="Phobius"/>
    </source>
</evidence>
<keyword evidence="3" id="KW-1133">Transmembrane helix</keyword>
<keyword evidence="3" id="KW-0472">Membrane</keyword>